<organism evidence="1 2">
    <name type="scientific">Sulfobacillus thermosulfidooxidans (strain DSM 9293 / VKM B-1269 / AT-1)</name>
    <dbReference type="NCBI Taxonomy" id="929705"/>
    <lineage>
        <taxon>Bacteria</taxon>
        <taxon>Bacillati</taxon>
        <taxon>Bacillota</taxon>
        <taxon>Clostridia</taxon>
        <taxon>Eubacteriales</taxon>
        <taxon>Clostridiales Family XVII. Incertae Sedis</taxon>
        <taxon>Sulfobacillus</taxon>
    </lineage>
</organism>
<dbReference type="Proteomes" id="UP000192660">
    <property type="component" value="Unassembled WGS sequence"/>
</dbReference>
<name>A0A1W1W7S9_SULTA</name>
<dbReference type="STRING" id="28034.BFX07_08530"/>
<dbReference type="RefSeq" id="WP_084660837.1">
    <property type="nucleotide sequence ID" value="NZ_FWWY01000001.1"/>
</dbReference>
<sequence>MVHNRGGNIFIWTLFWLLLVVSVLPPFVNLSAMILAQQQLVEDAQNALQAAVQSYPHTPGLARIQFQSVLAQDMPRTSMTVLSFVDHQQSAQARILFTMALPCPVAGWSTWQTELTIRT</sequence>
<accession>A0A1W1W7S9</accession>
<evidence type="ECO:0000313" key="1">
    <source>
        <dbReference type="EMBL" id="SMC02110.1"/>
    </source>
</evidence>
<evidence type="ECO:0000313" key="2">
    <source>
        <dbReference type="Proteomes" id="UP000192660"/>
    </source>
</evidence>
<proteinExistence type="predicted"/>
<protein>
    <submittedName>
        <fullName evidence="1">Uncharacterized protein</fullName>
    </submittedName>
</protein>
<dbReference type="AlphaFoldDB" id="A0A1W1W7S9"/>
<reference evidence="2" key="1">
    <citation type="submission" date="2017-04" db="EMBL/GenBank/DDBJ databases">
        <authorList>
            <person name="Varghese N."/>
            <person name="Submissions S."/>
        </authorList>
    </citation>
    <scope>NUCLEOTIDE SEQUENCE [LARGE SCALE GENOMIC DNA]</scope>
    <source>
        <strain evidence="2">DSM 9293</strain>
    </source>
</reference>
<dbReference type="OrthoDB" id="9973891at2"/>
<keyword evidence="2" id="KW-1185">Reference proteome</keyword>
<gene>
    <name evidence="1" type="ORF">SAMN00768000_0323</name>
</gene>
<dbReference type="EMBL" id="FWWY01000001">
    <property type="protein sequence ID" value="SMC02110.1"/>
    <property type="molecule type" value="Genomic_DNA"/>
</dbReference>